<comment type="caution">
    <text evidence="1">The sequence shown here is derived from an EMBL/GenBank/DDBJ whole genome shotgun (WGS) entry which is preliminary data.</text>
</comment>
<dbReference type="RefSeq" id="WP_203853661.1">
    <property type="nucleotide sequence ID" value="NZ_BAAAVW010000037.1"/>
</dbReference>
<evidence type="ECO:0000313" key="2">
    <source>
        <dbReference type="Proteomes" id="UP000660611"/>
    </source>
</evidence>
<evidence type="ECO:0000313" key="1">
    <source>
        <dbReference type="EMBL" id="GIG52058.1"/>
    </source>
</evidence>
<keyword evidence="2" id="KW-1185">Reference proteome</keyword>
<dbReference type="AlphaFoldDB" id="A0A919Q0E8"/>
<proteinExistence type="predicted"/>
<protein>
    <submittedName>
        <fullName evidence="1">Uncharacterized protein</fullName>
    </submittedName>
</protein>
<gene>
    <name evidence="1" type="ORF">Dsi01nite_100990</name>
</gene>
<accession>A0A919Q0E8</accession>
<reference evidence="1" key="1">
    <citation type="submission" date="2021-01" db="EMBL/GenBank/DDBJ databases">
        <title>Whole genome shotgun sequence of Dactylosporangium siamense NBRC 106093.</title>
        <authorList>
            <person name="Komaki H."/>
            <person name="Tamura T."/>
        </authorList>
    </citation>
    <scope>NUCLEOTIDE SEQUENCE</scope>
    <source>
        <strain evidence="1">NBRC 106093</strain>
    </source>
</reference>
<dbReference type="Proteomes" id="UP000660611">
    <property type="component" value="Unassembled WGS sequence"/>
</dbReference>
<organism evidence="1 2">
    <name type="scientific">Dactylosporangium siamense</name>
    <dbReference type="NCBI Taxonomy" id="685454"/>
    <lineage>
        <taxon>Bacteria</taxon>
        <taxon>Bacillati</taxon>
        <taxon>Actinomycetota</taxon>
        <taxon>Actinomycetes</taxon>
        <taxon>Micromonosporales</taxon>
        <taxon>Micromonosporaceae</taxon>
        <taxon>Dactylosporangium</taxon>
    </lineage>
</organism>
<dbReference type="EMBL" id="BONQ01000168">
    <property type="protein sequence ID" value="GIG52058.1"/>
    <property type="molecule type" value="Genomic_DNA"/>
</dbReference>
<sequence length="99" mass="11276">MRLLTEAEYKATMEPEPIQIGPDDEPPFDFWPYFDAIPEAHLGGHDFSEGSVNYAWQMPLGKLQHVLVNCETPNVFLVLVLDLRTETVLGHYLLDIYGV</sequence>
<name>A0A919Q0E8_9ACTN</name>